<dbReference type="Pfam" id="PF02410">
    <property type="entry name" value="RsfS"/>
    <property type="match status" value="1"/>
</dbReference>
<dbReference type="InterPro" id="IPR043519">
    <property type="entry name" value="NT_sf"/>
</dbReference>
<dbReference type="Pfam" id="PF08543">
    <property type="entry name" value="Phos_pyr_kin"/>
    <property type="match status" value="1"/>
</dbReference>
<dbReference type="GO" id="GO:0008972">
    <property type="term" value="F:phosphomethylpyrimidine kinase activity"/>
    <property type="evidence" value="ECO:0007669"/>
    <property type="project" value="InterPro"/>
</dbReference>
<protein>
    <submittedName>
        <fullName evidence="2">Phosphomethylpyrimidine kinase-domain-containing protein</fullName>
    </submittedName>
</protein>
<evidence type="ECO:0000259" key="1">
    <source>
        <dbReference type="Pfam" id="PF08543"/>
    </source>
</evidence>
<keyword evidence="3" id="KW-1185">Reference proteome</keyword>
<comment type="caution">
    <text evidence="2">The sequence shown here is derived from an EMBL/GenBank/DDBJ whole genome shotgun (WGS) entry which is preliminary data.</text>
</comment>
<dbReference type="InterPro" id="IPR029056">
    <property type="entry name" value="Ribokinase-like"/>
</dbReference>
<dbReference type="InterPro" id="IPR004399">
    <property type="entry name" value="HMP/HMP-P_kinase_dom"/>
</dbReference>
<sequence length="1083" mass="120950">MSSLSLPRVLTIAGSDSSGGAGIEADIKTITVHGCYGMTCITALTAQNTTGVKDIFAVTDMGFIETALDAVFTDVGVDAIKTGMLASEGTIKTVAKCLRKYAVEKIVVDPVMISTSGSHLLPDSAVSAYLSDLFPIACIITPNLQEAKFLYKVATGTDFSVESLEDAKDLAKELFKLGPKYVLLKGGHLPLSANYRRAASASASQIVADILYDGKEYYIVESKFIITKNTHGTGCTLASSIASNLAKGMPVVEAIKESVEYVHGAIADDLDLGKGNGPINHLHRTLAQSARTETDDTQLSAKETDEHHASEIIIDVHNPAIITEDDVLPRESTEGLNTSGKYSENNMHSRAANQFNLDVEAERYEAATGNATIDGLEYHLHDGEFNVEDQSESTDVVSSTPWYLREANTHSTVTNLTPLPDIPDDAPQEVTEILNFLATDLGLMELSLVDLRSRNTTFGPHAIMIVGTARSDRHLIRASEELRVHLKKTYRVKLRIEGLVSKDNLKVQERRIKKKISKYTGDVSAYEQDLRSSSKNTWVFFDTRVKGINIHVITSEKRWQLDLEGLWLHEIPKLDEQLTRYTASDLLRDRTRTKKKCKKETKRYATMGGKPKIFTDPLSRETPEFRIFSQEHRSHKPSGANGSSTPYSPAFVRRGYHAVSFQWNAVPSDSTGTAHIHSPQQVVLPRHEWHTSRDETKVVQRIEELTISGLSSQGLVELEEILTDLCRAGQFWLLRNITPLVPEAFTCQDTKDDIRSLQIAALTNFLILESHIKLGLSDEVPAFLRDFNDIVSWDSAAPIHWRRRLEFLQVAHSLNHKQVPVRSLTDSLVEQLVHGVPIHQDEFMLALTSIALSKQFVPEEKQRGKIRGEIEWARVTDKRFAEICYLLRTCARPARLEIFNNPDLFTVLYRACIQFSYDYSVLSRHPLPSGLGRWDKGADVIPVDPRAGMIDKILIRHGIEATPTYTLMSLTSLAHAQRFDLFWKKWKDLHVHGVQRDVWMWSTVAVLVSRSGNVNAMEYFLAAQWPTMIPELEADGVDGSFPEEMLEAVNICLQLVDPNGVMYRDIAEVCKRTDEQAAESTEL</sequence>
<dbReference type="GO" id="GO:0005829">
    <property type="term" value="C:cytosol"/>
    <property type="evidence" value="ECO:0007669"/>
    <property type="project" value="TreeGrafter"/>
</dbReference>
<dbReference type="FunFam" id="3.40.1190.20:FF:000034">
    <property type="entry name" value="Putative hydroxymethylpyrimidine/ phosphomethylpyrimidine kinase 2"/>
    <property type="match status" value="1"/>
</dbReference>
<proteinExistence type="predicted"/>
<dbReference type="RefSeq" id="XP_056040904.1">
    <property type="nucleotide sequence ID" value="XM_056189485.1"/>
</dbReference>
<keyword evidence="2" id="KW-0808">Transferase</keyword>
<dbReference type="AlphaFoldDB" id="A0AAD7QLQ2"/>
<dbReference type="GeneID" id="80884651"/>
<dbReference type="GO" id="GO:0008902">
    <property type="term" value="F:hydroxymethylpyrimidine kinase activity"/>
    <property type="evidence" value="ECO:0007669"/>
    <property type="project" value="TreeGrafter"/>
</dbReference>
<dbReference type="InterPro" id="IPR013749">
    <property type="entry name" value="PM/HMP-P_kinase-1"/>
</dbReference>
<dbReference type="Gene3D" id="3.30.460.10">
    <property type="entry name" value="Beta Polymerase, domain 2"/>
    <property type="match status" value="1"/>
</dbReference>
<keyword evidence="2" id="KW-0418">Kinase</keyword>
<name>A0AAD7QLQ2_9ASCO</name>
<gene>
    <name evidence="2" type="ORF">POJ06DRAFT_271099</name>
</gene>
<dbReference type="SUPFAM" id="SSF53613">
    <property type="entry name" value="Ribokinase-like"/>
    <property type="match status" value="1"/>
</dbReference>
<dbReference type="NCBIfam" id="TIGR00097">
    <property type="entry name" value="HMP-P_kinase"/>
    <property type="match status" value="1"/>
</dbReference>
<dbReference type="EMBL" id="JARPMG010000011">
    <property type="protein sequence ID" value="KAJ8097454.1"/>
    <property type="molecule type" value="Genomic_DNA"/>
</dbReference>
<dbReference type="GO" id="GO:0009228">
    <property type="term" value="P:thiamine biosynthetic process"/>
    <property type="evidence" value="ECO:0007669"/>
    <property type="project" value="InterPro"/>
</dbReference>
<dbReference type="CDD" id="cd01169">
    <property type="entry name" value="HMPP_kinase"/>
    <property type="match status" value="1"/>
</dbReference>
<evidence type="ECO:0000313" key="2">
    <source>
        <dbReference type="EMBL" id="KAJ8097454.1"/>
    </source>
</evidence>
<dbReference type="SUPFAM" id="SSF81301">
    <property type="entry name" value="Nucleotidyltransferase"/>
    <property type="match status" value="1"/>
</dbReference>
<dbReference type="PANTHER" id="PTHR20858:SF17">
    <property type="entry name" value="HYDROXYMETHYLPYRIMIDINE_PHOSPHOMETHYLPYRIMIDINE KINASE THI20-RELATED"/>
    <property type="match status" value="1"/>
</dbReference>
<dbReference type="PANTHER" id="PTHR20858">
    <property type="entry name" value="PHOSPHOMETHYLPYRIMIDINE KINASE"/>
    <property type="match status" value="1"/>
</dbReference>
<feature type="domain" description="Pyridoxamine kinase/Phosphomethylpyrimidine kinase" evidence="1">
    <location>
        <begin position="16"/>
        <end position="280"/>
    </location>
</feature>
<dbReference type="Gene3D" id="3.40.1190.20">
    <property type="match status" value="1"/>
</dbReference>
<accession>A0AAD7QLQ2</accession>
<organism evidence="2 3">
    <name type="scientific">Lipomyces tetrasporus</name>
    <dbReference type="NCBI Taxonomy" id="54092"/>
    <lineage>
        <taxon>Eukaryota</taxon>
        <taxon>Fungi</taxon>
        <taxon>Dikarya</taxon>
        <taxon>Ascomycota</taxon>
        <taxon>Saccharomycotina</taxon>
        <taxon>Lipomycetes</taxon>
        <taxon>Lipomycetales</taxon>
        <taxon>Lipomycetaceae</taxon>
        <taxon>Lipomyces</taxon>
    </lineage>
</organism>
<evidence type="ECO:0000313" key="3">
    <source>
        <dbReference type="Proteomes" id="UP001217417"/>
    </source>
</evidence>
<reference evidence="2" key="1">
    <citation type="submission" date="2023-03" db="EMBL/GenBank/DDBJ databases">
        <title>Near-Complete genome sequence of Lipomyces tetrasporous NRRL Y-64009, an oleaginous yeast capable of growing on lignocellulosic hydrolysates.</title>
        <authorList>
            <consortium name="Lawrence Berkeley National Laboratory"/>
            <person name="Jagtap S.S."/>
            <person name="Liu J.-J."/>
            <person name="Walukiewicz H.E."/>
            <person name="Pangilinan J."/>
            <person name="Lipzen A."/>
            <person name="Ahrendt S."/>
            <person name="Koriabine M."/>
            <person name="Cobaugh K."/>
            <person name="Salamov A."/>
            <person name="Yoshinaga Y."/>
            <person name="Ng V."/>
            <person name="Daum C."/>
            <person name="Grigoriev I.V."/>
            <person name="Slininger P.J."/>
            <person name="Dien B.S."/>
            <person name="Jin Y.-S."/>
            <person name="Rao C.V."/>
        </authorList>
    </citation>
    <scope>NUCLEOTIDE SEQUENCE</scope>
    <source>
        <strain evidence="2">NRRL Y-64009</strain>
    </source>
</reference>
<dbReference type="Proteomes" id="UP001217417">
    <property type="component" value="Unassembled WGS sequence"/>
</dbReference>